<gene>
    <name evidence="10" type="ORF">UT39_C0013G0006</name>
</gene>
<dbReference type="InterPro" id="IPR023828">
    <property type="entry name" value="Peptidase_S8_Ser-AS"/>
</dbReference>
<feature type="active site" description="Charge relay system" evidence="6 7">
    <location>
        <position position="574"/>
    </location>
</feature>
<dbReference type="InterPro" id="IPR036439">
    <property type="entry name" value="Dockerin_dom_sf"/>
</dbReference>
<name>A0A0G0N696_9BACT</name>
<feature type="active site" description="Charge relay system" evidence="6 7">
    <location>
        <position position="335"/>
    </location>
</feature>
<dbReference type="SUPFAM" id="SSF63446">
    <property type="entry name" value="Type I dockerin domain"/>
    <property type="match status" value="1"/>
</dbReference>
<dbReference type="InterPro" id="IPR013517">
    <property type="entry name" value="FG-GAP"/>
</dbReference>
<dbReference type="Proteomes" id="UP000034246">
    <property type="component" value="Unassembled WGS sequence"/>
</dbReference>
<dbReference type="Pfam" id="PF00082">
    <property type="entry name" value="Peptidase_S8"/>
    <property type="match status" value="1"/>
</dbReference>
<evidence type="ECO:0000256" key="5">
    <source>
        <dbReference type="ARBA" id="ARBA00022825"/>
    </source>
</evidence>
<dbReference type="InterPro" id="IPR000209">
    <property type="entry name" value="Peptidase_S8/S53_dom"/>
</dbReference>
<evidence type="ECO:0000259" key="9">
    <source>
        <dbReference type="Pfam" id="PF00082"/>
    </source>
</evidence>
<dbReference type="InterPro" id="IPR036852">
    <property type="entry name" value="Peptidase_S8/S53_dom_sf"/>
</dbReference>
<dbReference type="InterPro" id="IPR051048">
    <property type="entry name" value="Peptidase_S8/S53_subtilisin"/>
</dbReference>
<evidence type="ECO:0000256" key="7">
    <source>
        <dbReference type="PROSITE-ProRule" id="PRU01240"/>
    </source>
</evidence>
<feature type="domain" description="Peptidase S8/S53" evidence="9">
    <location>
        <begin position="326"/>
        <end position="622"/>
    </location>
</feature>
<evidence type="ECO:0000313" key="11">
    <source>
        <dbReference type="Proteomes" id="UP000034246"/>
    </source>
</evidence>
<keyword evidence="5 7" id="KW-0720">Serine protease</keyword>
<dbReference type="PROSITE" id="PS00137">
    <property type="entry name" value="SUBTILASE_HIS"/>
    <property type="match status" value="1"/>
</dbReference>
<keyword evidence="4 7" id="KW-0378">Hydrolase</keyword>
<dbReference type="PANTHER" id="PTHR43399">
    <property type="entry name" value="SUBTILISIN-RELATED"/>
    <property type="match status" value="1"/>
</dbReference>
<evidence type="ECO:0000256" key="8">
    <source>
        <dbReference type="RuleBase" id="RU003355"/>
    </source>
</evidence>
<dbReference type="Pfam" id="PF00404">
    <property type="entry name" value="Dockerin_1"/>
    <property type="match status" value="1"/>
</dbReference>
<dbReference type="SUPFAM" id="SSF69318">
    <property type="entry name" value="Integrin alpha N-terminal domain"/>
    <property type="match status" value="2"/>
</dbReference>
<dbReference type="Gene3D" id="3.40.50.200">
    <property type="entry name" value="Peptidase S8/S53 domain"/>
    <property type="match status" value="1"/>
</dbReference>
<dbReference type="GO" id="GO:0000272">
    <property type="term" value="P:polysaccharide catabolic process"/>
    <property type="evidence" value="ECO:0007669"/>
    <property type="project" value="InterPro"/>
</dbReference>
<dbReference type="PROSITE" id="PS00138">
    <property type="entry name" value="SUBTILASE_SER"/>
    <property type="match status" value="1"/>
</dbReference>
<dbReference type="EMBL" id="LBWP01000013">
    <property type="protein sequence ID" value="KKR10943.1"/>
    <property type="molecule type" value="Genomic_DNA"/>
</dbReference>
<dbReference type="InterPro" id="IPR015500">
    <property type="entry name" value="Peptidase_S8_subtilisin-rel"/>
</dbReference>
<evidence type="ECO:0000256" key="3">
    <source>
        <dbReference type="ARBA" id="ARBA00022729"/>
    </source>
</evidence>
<proteinExistence type="inferred from homology"/>
<evidence type="ECO:0000256" key="2">
    <source>
        <dbReference type="ARBA" id="ARBA00022670"/>
    </source>
</evidence>
<dbReference type="PROSITE" id="PS51892">
    <property type="entry name" value="SUBTILASE"/>
    <property type="match status" value="1"/>
</dbReference>
<dbReference type="PATRIC" id="fig|1618550.3.peg.809"/>
<dbReference type="GO" id="GO:0004553">
    <property type="term" value="F:hydrolase activity, hydrolyzing O-glycosyl compounds"/>
    <property type="evidence" value="ECO:0007669"/>
    <property type="project" value="InterPro"/>
</dbReference>
<comment type="caution">
    <text evidence="10">The sequence shown here is derived from an EMBL/GenBank/DDBJ whole genome shotgun (WGS) entry which is preliminary data.</text>
</comment>
<dbReference type="InterPro" id="IPR028994">
    <property type="entry name" value="Integrin_alpha_N"/>
</dbReference>
<evidence type="ECO:0000313" key="10">
    <source>
        <dbReference type="EMBL" id="KKR10943.1"/>
    </source>
</evidence>
<dbReference type="SUPFAM" id="SSF52743">
    <property type="entry name" value="Subtilisin-like"/>
    <property type="match status" value="1"/>
</dbReference>
<reference evidence="10 11" key="1">
    <citation type="journal article" date="2015" name="Nature">
        <title>rRNA introns, odd ribosomes, and small enigmatic genomes across a large radiation of phyla.</title>
        <authorList>
            <person name="Brown C.T."/>
            <person name="Hug L.A."/>
            <person name="Thomas B.C."/>
            <person name="Sharon I."/>
            <person name="Castelle C.J."/>
            <person name="Singh A."/>
            <person name="Wilkins M.J."/>
            <person name="Williams K.H."/>
            <person name="Banfield J.F."/>
        </authorList>
    </citation>
    <scope>NUCLEOTIDE SEQUENCE [LARGE SCALE GENOMIC DNA]</scope>
</reference>
<dbReference type="CDD" id="cd07473">
    <property type="entry name" value="Peptidases_S8_Subtilisin_like"/>
    <property type="match status" value="1"/>
</dbReference>
<feature type="active site" description="Charge relay system" evidence="6 7">
    <location>
        <position position="395"/>
    </location>
</feature>
<evidence type="ECO:0000256" key="4">
    <source>
        <dbReference type="ARBA" id="ARBA00022801"/>
    </source>
</evidence>
<keyword evidence="3" id="KW-0732">Signal</keyword>
<dbReference type="PROSITE" id="PS00136">
    <property type="entry name" value="SUBTILASE_ASP"/>
    <property type="match status" value="1"/>
</dbReference>
<dbReference type="InterPro" id="IPR023827">
    <property type="entry name" value="Peptidase_S8_Asp-AS"/>
</dbReference>
<dbReference type="InterPro" id="IPR022398">
    <property type="entry name" value="Peptidase_S8_His-AS"/>
</dbReference>
<dbReference type="PANTHER" id="PTHR43399:SF4">
    <property type="entry name" value="CELL WALL-ASSOCIATED PROTEASE"/>
    <property type="match status" value="1"/>
</dbReference>
<dbReference type="InterPro" id="IPR034204">
    <property type="entry name" value="PfSUB1-like_cat_dom"/>
</dbReference>
<comment type="similarity">
    <text evidence="1 7 8">Belongs to the peptidase S8 family.</text>
</comment>
<dbReference type="Pfam" id="PF13517">
    <property type="entry name" value="FG-GAP_3"/>
    <property type="match status" value="1"/>
</dbReference>
<dbReference type="Gene3D" id="2.130.10.130">
    <property type="entry name" value="Integrin alpha, N-terminal"/>
    <property type="match status" value="1"/>
</dbReference>
<dbReference type="PRINTS" id="PR00723">
    <property type="entry name" value="SUBTILISIN"/>
</dbReference>
<sequence>MKKRYVVKLLGTVFLFSGLISSLYALYTFRLWKSKANQQTKEEKRGEEIKFVNNELLIKVKKDVKDKVKEGTNDDTGITSLNTLFKEKKVNKFEKIIKTKDTKEKNSDIDQWYKITFEEPDPSLRYNNIPQGLVVQVGGEEFGQASNNNFTLESIRIMAADFKKDPNIETVEPNYIAHTFQDSSPSVISTATPTTIPTWCSACGADVNFDGYVTLLDWSLSVSCLGKNPSDSNSNGQSCLTSDINKDGLINETDTGCVQKEFNQTCFSNLIPTATITPPITPTSTPSAFNPNDPYFSSLGSWGQSYDDLWGLKKIDAGNAWNVSQGEGVVVAVVDTGVDRNHEDIQGNMWINEAEIPGNGIDDDGNGYVDDVDGWDFVTYDGTPEDNDPMDGHGHGTHVSGTVAAVGDNGKGIIGVAPRAKVMALKGLTDGGMGTNEDLSRAIIYAANNGASVINASWGGEYPTVEDYPQILKDTIDYAHDTKNVTFVAAAGNSGMNVSTFFPAAFRNVISVASSDHLDQKSDFSNYGVKIDVSAPGGDSSNVSYYNNILSLKANGTSMGESVGTFYTRARGTSMASPHVAGVAALVKSIHPSWSPEQIRQAIRKGSDDILNNGFDTQSGYGRINAFKATNITEPLNVRLTVPIEIETNLDTVPIKGYVYGNNFVNWKLEYSQENSPTTWNLITTSTLQISTETTIANWDVSQIPDGLYTIRLTVVNSSGNTFEDRSLITLNRFYISKPYSYRAPVCLADFEPSWYRSGDKINLIGTIAIPDLKNYSVTVKETESAKIVDANITLANGGVQKVYDGLLGTWDTSGIPTNKYDIYVSGYLQNGNLWKEIGPITVMIDSNIHSGWPKKMSVMFGPCTVLSARYHTTVADLDVDGKKELLIGYGNYVHVLNDLGHELSGWPQYVDDPLKSDDFVQSAPSVGDVDNDGNLEVVVLFHSGDILTDHLVFIWKSNGTLLPGFPKKVAGQAILALSDMNDDGKLEIITLEGYLNSDNKVNVYGLDGNQIPGWPVSFAHRSQTTYGYPTAPSIGDFDGDGKKEVVFFDSDGTSSGTRIFVAKANSQTLAGWPKIADSTTGEFRIPPVLANLDSDQNLELITGTDTGKVWAFHHDGSVVTGWPQTAAYPSSYNCCDMSIVVGDIDGDNQPEIVAGGPGDKLFAWEANGQIIPGWPKVLSGLKMYGTKAAGFTSISIADVDGDDKGDIVAMDYFDAPLIAYKFDGTVIPGFPKQIYYPIYENPIISDFDGDNFAEFVGVNSLGIIVMFDLSGTSNDLPLTWPMWAHDAQHTSNLGVLPIPSPIPTNTPTNTPTPVPLSCSVTLTPSSYSLNPLQSVNLIAVVTTSGGATVNRVTFSSSKATLTISPTSDYSSPYITKATAKITKNKGEVTVTASVYLNGTTNTCSGTSTITLK</sequence>
<organism evidence="10 11">
    <name type="scientific">Candidatus Woesebacteria bacterium GW2011_GWA1_39_21</name>
    <dbReference type="NCBI Taxonomy" id="1618550"/>
    <lineage>
        <taxon>Bacteria</taxon>
        <taxon>Candidatus Woeseibacteriota</taxon>
    </lineage>
</organism>
<dbReference type="GO" id="GO:0006508">
    <property type="term" value="P:proteolysis"/>
    <property type="evidence" value="ECO:0007669"/>
    <property type="project" value="UniProtKB-KW"/>
</dbReference>
<accession>A0A0G0N696</accession>
<evidence type="ECO:0000256" key="1">
    <source>
        <dbReference type="ARBA" id="ARBA00011073"/>
    </source>
</evidence>
<dbReference type="GO" id="GO:0004252">
    <property type="term" value="F:serine-type endopeptidase activity"/>
    <property type="evidence" value="ECO:0007669"/>
    <property type="project" value="UniProtKB-UniRule"/>
</dbReference>
<evidence type="ECO:0000256" key="6">
    <source>
        <dbReference type="PIRSR" id="PIRSR615500-1"/>
    </source>
</evidence>
<keyword evidence="2 7" id="KW-0645">Protease</keyword>
<dbReference type="InterPro" id="IPR002105">
    <property type="entry name" value="Dockerin_1_rpt"/>
</dbReference>
<protein>
    <submittedName>
        <fullName evidence="10">Cell wall/surface repeat protein</fullName>
    </submittedName>
</protein>
<dbReference type="Gene3D" id="1.10.1330.10">
    <property type="entry name" value="Dockerin domain"/>
    <property type="match status" value="1"/>
</dbReference>
<dbReference type="STRING" id="1618550.UT39_C0013G0006"/>